<feature type="domain" description="Histidine kinase" evidence="8">
    <location>
        <begin position="296"/>
        <end position="509"/>
    </location>
</feature>
<keyword evidence="6" id="KW-0902">Two-component regulatory system</keyword>
<dbReference type="InterPro" id="IPR050351">
    <property type="entry name" value="BphY/WalK/GraS-like"/>
</dbReference>
<evidence type="ECO:0000256" key="1">
    <source>
        <dbReference type="ARBA" id="ARBA00000085"/>
    </source>
</evidence>
<evidence type="ECO:0000256" key="7">
    <source>
        <dbReference type="SAM" id="Phobius"/>
    </source>
</evidence>
<dbReference type="SMART" id="SM00387">
    <property type="entry name" value="HATPase_c"/>
    <property type="match status" value="1"/>
</dbReference>
<dbReference type="SMART" id="SM00388">
    <property type="entry name" value="HisKA"/>
    <property type="match status" value="1"/>
</dbReference>
<keyword evidence="5" id="KW-0418">Kinase</keyword>
<dbReference type="Gene3D" id="3.30.565.10">
    <property type="entry name" value="Histidine kinase-like ATPase, C-terminal domain"/>
    <property type="match status" value="1"/>
</dbReference>
<dbReference type="PANTHER" id="PTHR45453">
    <property type="entry name" value="PHOSPHATE REGULON SENSOR PROTEIN PHOR"/>
    <property type="match status" value="1"/>
</dbReference>
<keyword evidence="3" id="KW-0597">Phosphoprotein</keyword>
<dbReference type="InterPro" id="IPR003661">
    <property type="entry name" value="HisK_dim/P_dom"/>
</dbReference>
<dbReference type="PRINTS" id="PR00344">
    <property type="entry name" value="BCTRLSENSOR"/>
</dbReference>
<dbReference type="InterPro" id="IPR003594">
    <property type="entry name" value="HATPase_dom"/>
</dbReference>
<keyword evidence="4" id="KW-0808">Transferase</keyword>
<dbReference type="Proteomes" id="UP001501692">
    <property type="component" value="Unassembled WGS sequence"/>
</dbReference>
<dbReference type="Gene3D" id="1.10.287.130">
    <property type="match status" value="1"/>
</dbReference>
<feature type="transmembrane region" description="Helical" evidence="7">
    <location>
        <begin position="9"/>
        <end position="27"/>
    </location>
</feature>
<sequence length="509" mass="58104">MNDRKYRYTLYIITIVILSTIAIQGYWNYKNYIFNKQQLIKDIQISLDKAVDDYYTELAQKTTLGFKIEGDAQKNVLDDGGFFDSVAANIDKSNSKFKDFRALKIDSVKGITVFRGFKADSLMNEKDEKGKHFIKKGDKGISKWLKKENDSNSAKNFGLLTSKVLISITNDTLDVKQVDSILFTDLTRKNISIDYFLDFKEAEKRFPSVIKSIKEKEPKIDPNLLNVKSKSTFLPKNSSLTIYFENINWTVFKRIFSAFFISAFLVLAVVACLFYLLEIIKKQKQLAEVKNDLISNITHEFKTPIATIGVAIESIKNFNVIDDKEKTKSYLDVSNTQLNKLNIMVEKLLETATLDSDSLDLNKEEIDVSILLHSLVNKHKLQTETKIINVNLPPESIIVSVDFFHFENAINNILDNAIKYGGDVVNVNLSQNKTSFNISISDNGNSLKKVNKEKIFEKFYRVPKGNTHDVKGFGIGLYYTKKIIEKHNGSIELDLTKNMTNFKISLPNE</sequence>
<feature type="transmembrane region" description="Helical" evidence="7">
    <location>
        <begin position="255"/>
        <end position="277"/>
    </location>
</feature>
<keyword evidence="7" id="KW-0812">Transmembrane</keyword>
<dbReference type="PROSITE" id="PS50109">
    <property type="entry name" value="HIS_KIN"/>
    <property type="match status" value="1"/>
</dbReference>
<gene>
    <name evidence="9" type="ORF">GCM10023315_12850</name>
</gene>
<reference evidence="10" key="1">
    <citation type="journal article" date="2019" name="Int. J. Syst. Evol. Microbiol.">
        <title>The Global Catalogue of Microorganisms (GCM) 10K type strain sequencing project: providing services to taxonomists for standard genome sequencing and annotation.</title>
        <authorList>
            <consortium name="The Broad Institute Genomics Platform"/>
            <consortium name="The Broad Institute Genome Sequencing Center for Infectious Disease"/>
            <person name="Wu L."/>
            <person name="Ma J."/>
        </authorList>
    </citation>
    <scope>NUCLEOTIDE SEQUENCE [LARGE SCALE GENOMIC DNA]</scope>
    <source>
        <strain evidence="10">JCM 18287</strain>
    </source>
</reference>
<evidence type="ECO:0000256" key="3">
    <source>
        <dbReference type="ARBA" id="ARBA00022553"/>
    </source>
</evidence>
<evidence type="ECO:0000313" key="9">
    <source>
        <dbReference type="EMBL" id="GAA4965341.1"/>
    </source>
</evidence>
<comment type="catalytic activity">
    <reaction evidence="1">
        <text>ATP + protein L-histidine = ADP + protein N-phospho-L-histidine.</text>
        <dbReference type="EC" id="2.7.13.3"/>
    </reaction>
</comment>
<dbReference type="InterPro" id="IPR005467">
    <property type="entry name" value="His_kinase_dom"/>
</dbReference>
<keyword evidence="7" id="KW-1133">Transmembrane helix</keyword>
<accession>A0ABP9HA46</accession>
<keyword evidence="10" id="KW-1185">Reference proteome</keyword>
<dbReference type="Pfam" id="PF00512">
    <property type="entry name" value="HisKA"/>
    <property type="match status" value="1"/>
</dbReference>
<comment type="caution">
    <text evidence="9">The sequence shown here is derived from an EMBL/GenBank/DDBJ whole genome shotgun (WGS) entry which is preliminary data.</text>
</comment>
<dbReference type="EMBL" id="BAABJK010000004">
    <property type="protein sequence ID" value="GAA4965341.1"/>
    <property type="molecule type" value="Genomic_DNA"/>
</dbReference>
<dbReference type="EC" id="2.7.13.3" evidence="2"/>
<evidence type="ECO:0000256" key="6">
    <source>
        <dbReference type="ARBA" id="ARBA00023012"/>
    </source>
</evidence>
<dbReference type="InterPro" id="IPR036890">
    <property type="entry name" value="HATPase_C_sf"/>
</dbReference>
<dbReference type="RefSeq" id="WP_345165957.1">
    <property type="nucleotide sequence ID" value="NZ_BAABJK010000004.1"/>
</dbReference>
<protein>
    <recommendedName>
        <fullName evidence="2">histidine kinase</fullName>
        <ecNumber evidence="2">2.7.13.3</ecNumber>
    </recommendedName>
</protein>
<dbReference type="SUPFAM" id="SSF47384">
    <property type="entry name" value="Homodimeric domain of signal transducing histidine kinase"/>
    <property type="match status" value="1"/>
</dbReference>
<dbReference type="InterPro" id="IPR004358">
    <property type="entry name" value="Sig_transdc_His_kin-like_C"/>
</dbReference>
<evidence type="ECO:0000256" key="2">
    <source>
        <dbReference type="ARBA" id="ARBA00012438"/>
    </source>
</evidence>
<dbReference type="SUPFAM" id="SSF55874">
    <property type="entry name" value="ATPase domain of HSP90 chaperone/DNA topoisomerase II/histidine kinase"/>
    <property type="match status" value="1"/>
</dbReference>
<dbReference type="CDD" id="cd00082">
    <property type="entry name" value="HisKA"/>
    <property type="match status" value="1"/>
</dbReference>
<name>A0ABP9HA46_9FLAO</name>
<evidence type="ECO:0000259" key="8">
    <source>
        <dbReference type="PROSITE" id="PS50109"/>
    </source>
</evidence>
<organism evidence="9 10">
    <name type="scientific">Algibacter aquimarinus</name>
    <dbReference type="NCBI Taxonomy" id="1136748"/>
    <lineage>
        <taxon>Bacteria</taxon>
        <taxon>Pseudomonadati</taxon>
        <taxon>Bacteroidota</taxon>
        <taxon>Flavobacteriia</taxon>
        <taxon>Flavobacteriales</taxon>
        <taxon>Flavobacteriaceae</taxon>
        <taxon>Algibacter</taxon>
    </lineage>
</organism>
<evidence type="ECO:0000313" key="10">
    <source>
        <dbReference type="Proteomes" id="UP001501692"/>
    </source>
</evidence>
<dbReference type="CDD" id="cd00075">
    <property type="entry name" value="HATPase"/>
    <property type="match status" value="1"/>
</dbReference>
<keyword evidence="7" id="KW-0472">Membrane</keyword>
<evidence type="ECO:0000256" key="4">
    <source>
        <dbReference type="ARBA" id="ARBA00022679"/>
    </source>
</evidence>
<dbReference type="PANTHER" id="PTHR45453:SF1">
    <property type="entry name" value="PHOSPHATE REGULON SENSOR PROTEIN PHOR"/>
    <property type="match status" value="1"/>
</dbReference>
<dbReference type="Pfam" id="PF02518">
    <property type="entry name" value="HATPase_c"/>
    <property type="match status" value="1"/>
</dbReference>
<proteinExistence type="predicted"/>
<dbReference type="InterPro" id="IPR036097">
    <property type="entry name" value="HisK_dim/P_sf"/>
</dbReference>
<evidence type="ECO:0000256" key="5">
    <source>
        <dbReference type="ARBA" id="ARBA00022777"/>
    </source>
</evidence>